<dbReference type="CDD" id="cd00773">
    <property type="entry name" value="HisRS-like_core"/>
    <property type="match status" value="1"/>
</dbReference>
<dbReference type="InterPro" id="IPR004154">
    <property type="entry name" value="Anticodon-bd"/>
</dbReference>
<evidence type="ECO:0000256" key="1">
    <source>
        <dbReference type="ARBA" id="ARBA00008226"/>
    </source>
</evidence>
<dbReference type="SUPFAM" id="SSF52954">
    <property type="entry name" value="Class II aaRS ABD-related"/>
    <property type="match status" value="1"/>
</dbReference>
<dbReference type="PANTHER" id="PTHR11476">
    <property type="entry name" value="HISTIDYL-TRNA SYNTHETASE"/>
    <property type="match status" value="1"/>
</dbReference>
<evidence type="ECO:0000256" key="8">
    <source>
        <dbReference type="HAMAP-Rule" id="MF_00127"/>
    </source>
</evidence>
<dbReference type="HAMAP" id="MF_00127">
    <property type="entry name" value="His_tRNA_synth"/>
    <property type="match status" value="1"/>
</dbReference>
<keyword evidence="2 8" id="KW-0436">Ligase</keyword>
<dbReference type="GO" id="GO:0006427">
    <property type="term" value="P:histidyl-tRNA aminoacylation"/>
    <property type="evidence" value="ECO:0007669"/>
    <property type="project" value="UniProtKB-UniRule"/>
</dbReference>
<dbReference type="CDD" id="cd00859">
    <property type="entry name" value="HisRS_anticodon"/>
    <property type="match status" value="1"/>
</dbReference>
<comment type="subcellular location">
    <subcellularLocation>
        <location evidence="8">Cytoplasm</location>
    </subcellularLocation>
</comment>
<evidence type="ECO:0000256" key="6">
    <source>
        <dbReference type="ARBA" id="ARBA00023146"/>
    </source>
</evidence>
<name>A0A956N8B6_UNCEI</name>
<feature type="binding site" evidence="9">
    <location>
        <begin position="294"/>
        <end position="295"/>
    </location>
    <ligand>
        <name>L-histidine</name>
        <dbReference type="ChEBI" id="CHEBI:57595"/>
    </ligand>
</feature>
<feature type="binding site" evidence="9">
    <location>
        <position position="127"/>
    </location>
    <ligand>
        <name>L-histidine</name>
        <dbReference type="ChEBI" id="CHEBI:57595"/>
    </ligand>
</feature>
<evidence type="ECO:0000313" key="11">
    <source>
        <dbReference type="EMBL" id="MCA9754472.1"/>
    </source>
</evidence>
<comment type="similarity">
    <text evidence="1 8">Belongs to the class-II aminoacyl-tRNA synthetase family.</text>
</comment>
<dbReference type="InterPro" id="IPR045864">
    <property type="entry name" value="aa-tRNA-synth_II/BPL/LPL"/>
</dbReference>
<dbReference type="InterPro" id="IPR015807">
    <property type="entry name" value="His-tRNA-ligase"/>
</dbReference>
<dbReference type="Pfam" id="PF13393">
    <property type="entry name" value="tRNA-synt_His"/>
    <property type="match status" value="1"/>
</dbReference>
<dbReference type="InterPro" id="IPR036621">
    <property type="entry name" value="Anticodon-bd_dom_sf"/>
</dbReference>
<keyword evidence="3 8" id="KW-0547">Nucleotide-binding</keyword>
<feature type="binding site" evidence="9">
    <location>
        <position position="131"/>
    </location>
    <ligand>
        <name>L-histidine</name>
        <dbReference type="ChEBI" id="CHEBI:57595"/>
    </ligand>
</feature>
<dbReference type="Pfam" id="PF03129">
    <property type="entry name" value="HGTP_anticodon"/>
    <property type="match status" value="1"/>
</dbReference>
<evidence type="ECO:0000256" key="5">
    <source>
        <dbReference type="ARBA" id="ARBA00022917"/>
    </source>
</evidence>
<dbReference type="GO" id="GO:0004821">
    <property type="term" value="F:histidine-tRNA ligase activity"/>
    <property type="evidence" value="ECO:0007669"/>
    <property type="project" value="UniProtKB-UniRule"/>
</dbReference>
<dbReference type="NCBIfam" id="TIGR00442">
    <property type="entry name" value="hisS"/>
    <property type="match status" value="1"/>
</dbReference>
<comment type="caution">
    <text evidence="11">The sequence shown here is derived from an EMBL/GenBank/DDBJ whole genome shotgun (WGS) entry which is preliminary data.</text>
</comment>
<feature type="binding site" evidence="9">
    <location>
        <position position="113"/>
    </location>
    <ligand>
        <name>L-histidine</name>
        <dbReference type="ChEBI" id="CHEBI:57595"/>
    </ligand>
</feature>
<keyword evidence="5 8" id="KW-0648">Protein biosynthesis</keyword>
<dbReference type="InterPro" id="IPR033656">
    <property type="entry name" value="HisRS_anticodon"/>
</dbReference>
<dbReference type="GO" id="GO:0005737">
    <property type="term" value="C:cytoplasm"/>
    <property type="evidence" value="ECO:0007669"/>
    <property type="project" value="UniProtKB-SubCell"/>
</dbReference>
<dbReference type="InterPro" id="IPR004516">
    <property type="entry name" value="HisRS/HisZ"/>
</dbReference>
<reference evidence="11" key="2">
    <citation type="journal article" date="2021" name="Microbiome">
        <title>Successional dynamics and alternative stable states in a saline activated sludge microbial community over 9 years.</title>
        <authorList>
            <person name="Wang Y."/>
            <person name="Ye J."/>
            <person name="Ju F."/>
            <person name="Liu L."/>
            <person name="Boyd J.A."/>
            <person name="Deng Y."/>
            <person name="Parks D.H."/>
            <person name="Jiang X."/>
            <person name="Yin X."/>
            <person name="Woodcroft B.J."/>
            <person name="Tyson G.W."/>
            <person name="Hugenholtz P."/>
            <person name="Polz M.F."/>
            <person name="Zhang T."/>
        </authorList>
    </citation>
    <scope>NUCLEOTIDE SEQUENCE</scope>
    <source>
        <strain evidence="11">HKST-UBA02</strain>
    </source>
</reference>
<dbReference type="AlphaFoldDB" id="A0A956N8B6"/>
<keyword evidence="6 8" id="KW-0030">Aminoacyl-tRNA synthetase</keyword>
<dbReference type="PROSITE" id="PS50862">
    <property type="entry name" value="AA_TRNA_LIGASE_II"/>
    <property type="match status" value="1"/>
</dbReference>
<evidence type="ECO:0000256" key="7">
    <source>
        <dbReference type="ARBA" id="ARBA00047639"/>
    </source>
</evidence>
<dbReference type="PIRSF" id="PIRSF001549">
    <property type="entry name" value="His-tRNA_synth"/>
    <property type="match status" value="1"/>
</dbReference>
<feature type="domain" description="Aminoacyl-transfer RNA synthetases class-II family profile" evidence="10">
    <location>
        <begin position="1"/>
        <end position="369"/>
    </location>
</feature>
<feature type="binding site" evidence="9">
    <location>
        <position position="290"/>
    </location>
    <ligand>
        <name>L-histidine</name>
        <dbReference type="ChEBI" id="CHEBI:57595"/>
    </ligand>
</feature>
<dbReference type="Gene3D" id="3.30.930.10">
    <property type="entry name" value="Bira Bifunctional Protein, Domain 2"/>
    <property type="match status" value="1"/>
</dbReference>
<dbReference type="Proteomes" id="UP000739538">
    <property type="component" value="Unassembled WGS sequence"/>
</dbReference>
<evidence type="ECO:0000259" key="10">
    <source>
        <dbReference type="PROSITE" id="PS50862"/>
    </source>
</evidence>
<comment type="catalytic activity">
    <reaction evidence="7 8">
        <text>tRNA(His) + L-histidine + ATP = L-histidyl-tRNA(His) + AMP + diphosphate + H(+)</text>
        <dbReference type="Rhea" id="RHEA:17313"/>
        <dbReference type="Rhea" id="RHEA-COMP:9665"/>
        <dbReference type="Rhea" id="RHEA-COMP:9689"/>
        <dbReference type="ChEBI" id="CHEBI:15378"/>
        <dbReference type="ChEBI" id="CHEBI:30616"/>
        <dbReference type="ChEBI" id="CHEBI:33019"/>
        <dbReference type="ChEBI" id="CHEBI:57595"/>
        <dbReference type="ChEBI" id="CHEBI:78442"/>
        <dbReference type="ChEBI" id="CHEBI:78527"/>
        <dbReference type="ChEBI" id="CHEBI:456215"/>
        <dbReference type="EC" id="6.1.1.21"/>
    </reaction>
</comment>
<evidence type="ECO:0000256" key="4">
    <source>
        <dbReference type="ARBA" id="ARBA00022840"/>
    </source>
</evidence>
<evidence type="ECO:0000256" key="3">
    <source>
        <dbReference type="ARBA" id="ARBA00022741"/>
    </source>
</evidence>
<proteinExistence type="inferred from homology"/>
<dbReference type="GO" id="GO:0005524">
    <property type="term" value="F:ATP binding"/>
    <property type="evidence" value="ECO:0007669"/>
    <property type="project" value="UniProtKB-UniRule"/>
</dbReference>
<accession>A0A956N8B6</accession>
<dbReference type="SUPFAM" id="SSF55681">
    <property type="entry name" value="Class II aaRS and biotin synthetases"/>
    <property type="match status" value="1"/>
</dbReference>
<evidence type="ECO:0000256" key="9">
    <source>
        <dbReference type="PIRSR" id="PIRSR001549-1"/>
    </source>
</evidence>
<protein>
    <recommendedName>
        <fullName evidence="8">Histidine--tRNA ligase</fullName>
        <ecNumber evidence="8">6.1.1.21</ecNumber>
    </recommendedName>
    <alternativeName>
        <fullName evidence="8">Histidyl-tRNA synthetase</fullName>
        <shortName evidence="8">HisRS</shortName>
    </alternativeName>
</protein>
<keyword evidence="8" id="KW-0963">Cytoplasm</keyword>
<reference evidence="11" key="1">
    <citation type="submission" date="2020-04" db="EMBL/GenBank/DDBJ databases">
        <authorList>
            <person name="Zhang T."/>
        </authorList>
    </citation>
    <scope>NUCLEOTIDE SEQUENCE</scope>
    <source>
        <strain evidence="11">HKST-UBA02</strain>
    </source>
</reference>
<dbReference type="PANTHER" id="PTHR11476:SF7">
    <property type="entry name" value="HISTIDINE--TRNA LIGASE"/>
    <property type="match status" value="1"/>
</dbReference>
<dbReference type="Gene3D" id="3.40.50.800">
    <property type="entry name" value="Anticodon-binding domain"/>
    <property type="match status" value="1"/>
</dbReference>
<gene>
    <name evidence="8 11" type="primary">hisS</name>
    <name evidence="11" type="ORF">KDA27_01620</name>
</gene>
<dbReference type="EC" id="6.1.1.21" evidence="8"/>
<feature type="binding site" evidence="9">
    <location>
        <begin position="83"/>
        <end position="85"/>
    </location>
    <ligand>
        <name>L-histidine</name>
        <dbReference type="ChEBI" id="CHEBI:57595"/>
    </ligand>
</feature>
<dbReference type="EMBL" id="JAGQHS010000004">
    <property type="protein sequence ID" value="MCA9754472.1"/>
    <property type="molecule type" value="Genomic_DNA"/>
</dbReference>
<sequence length="456" mass="50077">MEQTTNRVKPEVAGGFRDYMPEETLQRQWMIDTIRGVFELHGFSPISTPCVEREDVLTGGDPNFKMQIFRIAEKDVPLALRFDLTVPLARFMASHPTDVVIPFRRYQVAPVWRGEKPQAGRYCEFLQFDADTVGSDSMLADAETIALIDSVLKALVGGEKYTIRVNDRKILNALPAFCGFPAERINDVLRVLDKIDKIGWKGVAAELAKKPENEWDDSAIAMDQSAIDRIHEFLSIRGQGHEDVLDEVARLVGDEPNGTAGVAELREVVQYVRALGVSDENWCIDLSVARGLGYYTGPVFEATIDAAADLGSVFSGGRYDGLVNRFSPAQYGATGASVGVDRLFAVLEKLGKLPATKSVTKVLIARFDPALDERYLRIAAKLRAANIATELYMGGDPTLKGQLGYALKLGVGFLIIMGPDEAAKEVVQVKDLDARKQVEVAEGDVVLHLTEKLGSE</sequence>
<comment type="subunit">
    <text evidence="8">Homodimer.</text>
</comment>
<evidence type="ECO:0000313" key="12">
    <source>
        <dbReference type="Proteomes" id="UP000739538"/>
    </source>
</evidence>
<keyword evidence="4 8" id="KW-0067">ATP-binding</keyword>
<evidence type="ECO:0000256" key="2">
    <source>
        <dbReference type="ARBA" id="ARBA00022598"/>
    </source>
</evidence>
<dbReference type="InterPro" id="IPR006195">
    <property type="entry name" value="aa-tRNA-synth_II"/>
</dbReference>
<dbReference type="InterPro" id="IPR041715">
    <property type="entry name" value="HisRS-like_core"/>
</dbReference>
<organism evidence="11 12">
    <name type="scientific">Eiseniibacteriota bacterium</name>
    <dbReference type="NCBI Taxonomy" id="2212470"/>
    <lineage>
        <taxon>Bacteria</taxon>
        <taxon>Candidatus Eiseniibacteriota</taxon>
    </lineage>
</organism>